<evidence type="ECO:0000256" key="1">
    <source>
        <dbReference type="SAM" id="Phobius"/>
    </source>
</evidence>
<feature type="transmembrane region" description="Helical" evidence="1">
    <location>
        <begin position="162"/>
        <end position="180"/>
    </location>
</feature>
<dbReference type="KEGG" id="cmav:ABHF33_08645"/>
<feature type="transmembrane region" description="Helical" evidence="1">
    <location>
        <begin position="205"/>
        <end position="230"/>
    </location>
</feature>
<name>A0AAU7F5X6_9NEIS</name>
<evidence type="ECO:0000313" key="2">
    <source>
        <dbReference type="EMBL" id="XBL99157.1"/>
    </source>
</evidence>
<feature type="transmembrane region" description="Helical" evidence="1">
    <location>
        <begin position="293"/>
        <end position="318"/>
    </location>
</feature>
<feature type="transmembrane region" description="Helical" evidence="1">
    <location>
        <begin position="121"/>
        <end position="141"/>
    </location>
</feature>
<keyword evidence="1" id="KW-0812">Transmembrane</keyword>
<protein>
    <submittedName>
        <fullName evidence="2">DUF1700 domain-containing protein</fullName>
    </submittedName>
</protein>
<feature type="transmembrane region" description="Helical" evidence="1">
    <location>
        <begin position="94"/>
        <end position="115"/>
    </location>
</feature>
<feature type="transmembrane region" description="Helical" evidence="1">
    <location>
        <begin position="251"/>
        <end position="273"/>
    </location>
</feature>
<reference evidence="2" key="1">
    <citation type="submission" date="2024-05" db="EMBL/GenBank/DDBJ databases">
        <authorList>
            <person name="Yang L."/>
            <person name="Pan L."/>
        </authorList>
    </citation>
    <scope>NUCLEOTIDE SEQUENCE</scope>
    <source>
        <strain evidence="2">FCG-7</strain>
    </source>
</reference>
<organism evidence="2">
    <name type="scientific">Chitinibacter mangrovi</name>
    <dbReference type="NCBI Taxonomy" id="3153927"/>
    <lineage>
        <taxon>Bacteria</taxon>
        <taxon>Pseudomonadati</taxon>
        <taxon>Pseudomonadota</taxon>
        <taxon>Betaproteobacteria</taxon>
        <taxon>Neisseriales</taxon>
        <taxon>Chitinibacteraceae</taxon>
        <taxon>Chitinibacter</taxon>
    </lineage>
</organism>
<sequence>MNQQEFIAQLERALRLLPAAEVRDIVADYQGYFAEAIANGRSEAEFCAALGSPLTLAEEILAQSAVPALTEESFQGFETDEKSGLSWILHSWRVFKLAPVLFMGLGVIAGGFQLLIGKTTYSAILSPFVGQIIAALIYATAWRFETKRKIDFGADDQQFSRVVLRFLGLATLLAVSGFLHDAISDLIAGRPIAMTLVEVPNAAEAWFGIIWMGTVGTLLWFTSVLIVLQNQSIWRAIQLSVKAVLRYWRQILAIFFWLFLIVIALVVLGWMFIKMAEAITNVKLPAEIWEAEFYRVTLVSWGTAILFLLPYSAWAAIFRDGSMRTEVRQS</sequence>
<keyword evidence="1" id="KW-0472">Membrane</keyword>
<accession>A0AAU7F5X6</accession>
<dbReference type="AlphaFoldDB" id="A0AAU7F5X6"/>
<dbReference type="EMBL" id="CP157355">
    <property type="protein sequence ID" value="XBL99157.1"/>
    <property type="molecule type" value="Genomic_DNA"/>
</dbReference>
<gene>
    <name evidence="2" type="ORF">ABHF33_08645</name>
</gene>
<proteinExistence type="predicted"/>
<keyword evidence="1" id="KW-1133">Transmembrane helix</keyword>
<dbReference type="Pfam" id="PF22564">
    <property type="entry name" value="HAAS"/>
    <property type="match status" value="1"/>
</dbReference>
<dbReference type="RefSeq" id="WP_348943594.1">
    <property type="nucleotide sequence ID" value="NZ_CP157355.1"/>
</dbReference>